<dbReference type="InParanoid" id="U5H2B2"/>
<dbReference type="EMBL" id="AEIJ01000145">
    <property type="status" value="NOT_ANNOTATED_CDS"/>
    <property type="molecule type" value="Genomic_DNA"/>
</dbReference>
<evidence type="ECO:0000313" key="3">
    <source>
        <dbReference type="EnsemblFungi" id="MVLG_01502T0"/>
    </source>
</evidence>
<feature type="compositionally biased region" description="Low complexity" evidence="1">
    <location>
        <begin position="406"/>
        <end position="417"/>
    </location>
</feature>
<sequence length="789" mass="84724">MADSSNNIHLAPSTSSTSSTSSVAPAAPAASTTMASSTSAPSTGLDSTTLKVKSTKPARRRKPAAKVNPDQTGASTSPSTSTSTPTPSERPLEQETKENHPTPSVPKKPRKKFNKERKPTVPTANPSTSTLVADKADSVIPPPPLTPSWDDQLVASESAQTSLPLPTLQFEQLSLDQLDATPTLEQIVAGEAHLTQGEGKILSKKAQRDLLLKMREPQGYERMMELRKQKRKERNKKRKEGVTKGEQPSEKQEMRIKGSAAFVTAVGLDEPEVTDQSAVGETSTQVENAVPNAFTPVQTKGPTPVSVSTSISTTAPSIPTGPAAYRNAPPVRNQLLRQQRQSLIRAGPRVGPSPAPVPGSINPRFAHLPFHPHYRYRMPKAAPNVHVTPASNSATPLASSTNKKSPTTVPTPMPTTTRPAAVEDRLFGEGRAQSVVRLPSSSSLPVVVKVPKPTTPTPTPTSDSAKVSTSAVPISQSTSQEPLSTPTPTPTSVPVSLPTQPAAPEPPVSIVAPPPQYSAIPTHPVLRNISPHIQRLATPPSAPLSPIAVAPLPSHFYPQPQASLYLPYYPHQPTPTTYYGSTTSNEGYSPILSHGTATPPPPHHQHMITEAGRPSPFFAPARHSKALDIKAPPANYSVTRSGASIGQGTNARQLPPYQYPVQGWAAQTIYPSSSSRESSRSPVMTSTYPIHNYANRASPYYADDGSNLAYYQAQTVYDPYYLAAQQHQLQLQQQQQQQQQQMYAYPNPNAPTPMGTHQVQYHQGMSYYPASEGIYGGQYWSRSSHGGGR</sequence>
<feature type="compositionally biased region" description="Polar residues" evidence="1">
    <location>
        <begin position="389"/>
        <end position="405"/>
    </location>
</feature>
<organism evidence="2">
    <name type="scientific">Microbotryum lychnidis-dioicae (strain p1A1 Lamole / MvSl-1064)</name>
    <name type="common">Anther smut fungus</name>
    <dbReference type="NCBI Taxonomy" id="683840"/>
    <lineage>
        <taxon>Eukaryota</taxon>
        <taxon>Fungi</taxon>
        <taxon>Dikarya</taxon>
        <taxon>Basidiomycota</taxon>
        <taxon>Pucciniomycotina</taxon>
        <taxon>Microbotryomycetes</taxon>
        <taxon>Microbotryales</taxon>
        <taxon>Microbotryaceae</taxon>
        <taxon>Microbotryum</taxon>
    </lineage>
</organism>
<evidence type="ECO:0000313" key="2">
    <source>
        <dbReference type="EMBL" id="KDE08235.1"/>
    </source>
</evidence>
<feature type="region of interest" description="Disordered" evidence="1">
    <location>
        <begin position="224"/>
        <end position="254"/>
    </location>
</feature>
<feature type="region of interest" description="Disordered" evidence="1">
    <location>
        <begin position="1"/>
        <end position="157"/>
    </location>
</feature>
<proteinExistence type="predicted"/>
<dbReference type="EMBL" id="GL541651">
    <property type="protein sequence ID" value="KDE08235.1"/>
    <property type="molecule type" value="Genomic_DNA"/>
</dbReference>
<feature type="compositionally biased region" description="Low complexity" evidence="1">
    <location>
        <begin position="475"/>
        <end position="484"/>
    </location>
</feature>
<dbReference type="OrthoDB" id="10488945at2759"/>
<feature type="compositionally biased region" description="Basic and acidic residues" evidence="1">
    <location>
        <begin position="90"/>
        <end position="100"/>
    </location>
</feature>
<feature type="region of interest" description="Disordered" evidence="1">
    <location>
        <begin position="294"/>
        <end position="327"/>
    </location>
</feature>
<dbReference type="STRING" id="683840.U5H2B2"/>
<evidence type="ECO:0000256" key="1">
    <source>
        <dbReference type="SAM" id="MobiDB-lite"/>
    </source>
</evidence>
<evidence type="ECO:0000313" key="4">
    <source>
        <dbReference type="Proteomes" id="UP000017200"/>
    </source>
</evidence>
<feature type="compositionally biased region" description="Basic residues" evidence="1">
    <location>
        <begin position="53"/>
        <end position="64"/>
    </location>
</feature>
<keyword evidence="4" id="KW-1185">Reference proteome</keyword>
<gene>
    <name evidence="2" type="ORF">MVLG_01502</name>
</gene>
<dbReference type="AlphaFoldDB" id="U5H2B2"/>
<protein>
    <submittedName>
        <fullName evidence="2 3">Uncharacterized protein</fullName>
    </submittedName>
</protein>
<feature type="compositionally biased region" description="Polar residues" evidence="1">
    <location>
        <begin position="463"/>
        <end position="474"/>
    </location>
</feature>
<feature type="compositionally biased region" description="Polar residues" evidence="1">
    <location>
        <begin position="122"/>
        <end position="131"/>
    </location>
</feature>
<feature type="compositionally biased region" description="Basic and acidic residues" evidence="1">
    <location>
        <begin position="240"/>
        <end position="254"/>
    </location>
</feature>
<feature type="compositionally biased region" description="Basic residues" evidence="1">
    <location>
        <begin position="228"/>
        <end position="239"/>
    </location>
</feature>
<feature type="compositionally biased region" description="Low complexity" evidence="1">
    <location>
        <begin position="11"/>
        <end position="43"/>
    </location>
</feature>
<dbReference type="OMA" id="KMSSSIC"/>
<dbReference type="HOGENOM" id="CLU_355730_0_0_1"/>
<feature type="region of interest" description="Disordered" evidence="1">
    <location>
        <begin position="388"/>
        <end position="417"/>
    </location>
</feature>
<reference evidence="4" key="1">
    <citation type="submission" date="2010-11" db="EMBL/GenBank/DDBJ databases">
        <title>The genome sequence of Microbotryum violaceum strain p1A1 Lamole.</title>
        <authorList>
            <person name="Cuomo C."/>
            <person name="Perlin M."/>
            <person name="Young S.K."/>
            <person name="Zeng Q."/>
            <person name="Gargeya S."/>
            <person name="Alvarado L."/>
            <person name="Berlin A."/>
            <person name="Chapman S.B."/>
            <person name="Chen Z."/>
            <person name="Freedman E."/>
            <person name="Gellesch M."/>
            <person name="Goldberg J."/>
            <person name="Griggs A."/>
            <person name="Gujja S."/>
            <person name="Heilman E."/>
            <person name="Heiman D."/>
            <person name="Howarth C."/>
            <person name="Mehta T."/>
            <person name="Neiman D."/>
            <person name="Pearson M."/>
            <person name="Roberts A."/>
            <person name="Saif S."/>
            <person name="Shea T."/>
            <person name="Shenoy N."/>
            <person name="Sisk P."/>
            <person name="Stolte C."/>
            <person name="Sykes S."/>
            <person name="White J."/>
            <person name="Yandava C."/>
            <person name="Haas B."/>
            <person name="Nusbaum C."/>
            <person name="Birren B."/>
        </authorList>
    </citation>
    <scope>NUCLEOTIDE SEQUENCE [LARGE SCALE GENOMIC DNA]</scope>
    <source>
        <strain evidence="4">p1A1 Lamole</strain>
    </source>
</reference>
<reference evidence="2" key="2">
    <citation type="submission" date="2010-11" db="EMBL/GenBank/DDBJ databases">
        <authorList>
            <consortium name="The Broad Institute Genome Sequencing Platform"/>
            <person name="Earl A."/>
            <person name="Ward D."/>
            <person name="Feldgarden M."/>
            <person name="Gevers D."/>
            <person name="Butler R."/>
            <person name="Young S.K."/>
            <person name="Zeng Q."/>
            <person name="Gargeya S."/>
            <person name="Fitzgerald M."/>
            <person name="Haas B."/>
            <person name="Abouelleil A."/>
            <person name="Alvarado L."/>
            <person name="Arachchi H.M."/>
            <person name="Berlin A."/>
            <person name="Brown A."/>
            <person name="Chapman S.B."/>
            <person name="Chen Z."/>
            <person name="Dunbar C."/>
            <person name="Freedman E."/>
            <person name="Gearin G."/>
            <person name="Gellesch M."/>
            <person name="Goldberg J."/>
            <person name="Griggs A."/>
            <person name="Gujja S."/>
            <person name="Heilman E."/>
            <person name="Heiman D."/>
            <person name="Howarth C."/>
            <person name="Larson L."/>
            <person name="Lui A."/>
            <person name="MacDonald P.J.P."/>
            <person name="Mehta T."/>
            <person name="Montmayeur A."/>
            <person name="Murphy C."/>
            <person name="Neiman D."/>
            <person name="Pearson M."/>
            <person name="Priest M."/>
            <person name="Roberts A."/>
            <person name="Saif S."/>
            <person name="Shea T."/>
            <person name="Shenoy N."/>
            <person name="Sisk P."/>
            <person name="Stolte C."/>
            <person name="Sykes S."/>
            <person name="White J."/>
            <person name="Yandava C."/>
            <person name="Wortman J."/>
            <person name="Nusbaum C."/>
            <person name="Birren B."/>
        </authorList>
    </citation>
    <scope>NUCLEOTIDE SEQUENCE</scope>
    <source>
        <strain evidence="2">P1A1 Lamole</strain>
    </source>
</reference>
<dbReference type="Proteomes" id="UP000017200">
    <property type="component" value="Unassembled WGS sequence"/>
</dbReference>
<feature type="region of interest" description="Disordered" evidence="1">
    <location>
        <begin position="446"/>
        <end position="502"/>
    </location>
</feature>
<feature type="compositionally biased region" description="Low complexity" evidence="1">
    <location>
        <begin position="75"/>
        <end position="87"/>
    </location>
</feature>
<feature type="compositionally biased region" description="Low complexity" evidence="1">
    <location>
        <begin position="301"/>
        <end position="323"/>
    </location>
</feature>
<accession>U5H2B2</accession>
<reference evidence="3" key="4">
    <citation type="submission" date="2015-06" db="UniProtKB">
        <authorList>
            <consortium name="EnsemblFungi"/>
        </authorList>
    </citation>
    <scope>IDENTIFICATION</scope>
</reference>
<dbReference type="EnsemblFungi" id="MVLG_01502T0">
    <property type="protein sequence ID" value="MVLG_01502T0"/>
    <property type="gene ID" value="MVLG_01502"/>
</dbReference>
<name>U5H2B2_USTV1</name>
<reference evidence="2 4" key="3">
    <citation type="journal article" date="2015" name="BMC Genomics">
        <title>Sex and parasites: genomic and transcriptomic analysis of Microbotryum lychnidis-dioicae, the biotrophic and plant-castrating anther smut fungus.</title>
        <authorList>
            <person name="Perlin M.H."/>
            <person name="Amselem J."/>
            <person name="Fontanillas E."/>
            <person name="Toh S.S."/>
            <person name="Chen Z."/>
            <person name="Goldberg J."/>
            <person name="Duplessis S."/>
            <person name="Henrissat B."/>
            <person name="Young S."/>
            <person name="Zeng Q."/>
            <person name="Aguileta G."/>
            <person name="Petit E."/>
            <person name="Badouin H."/>
            <person name="Andrews J."/>
            <person name="Razeeq D."/>
            <person name="Gabaldon T."/>
            <person name="Quesneville H."/>
            <person name="Giraud T."/>
            <person name="Hood M.E."/>
            <person name="Schultz D.J."/>
            <person name="Cuomo C.A."/>
        </authorList>
    </citation>
    <scope>NUCLEOTIDE SEQUENCE [LARGE SCALE GENOMIC DNA]</scope>
    <source>
        <strain evidence="2">P1A1 Lamole</strain>
        <strain evidence="4">p1A1 Lamole</strain>
    </source>
</reference>